<evidence type="ECO:0008006" key="3">
    <source>
        <dbReference type="Google" id="ProtNLM"/>
    </source>
</evidence>
<name>A0A821TUE9_9NEOP</name>
<comment type="caution">
    <text evidence="1">The sequence shown here is derived from an EMBL/GenBank/DDBJ whole genome shotgun (WGS) entry which is preliminary data.</text>
</comment>
<accession>A0A821TUE9</accession>
<evidence type="ECO:0000313" key="2">
    <source>
        <dbReference type="Proteomes" id="UP000663880"/>
    </source>
</evidence>
<keyword evidence="2" id="KW-1185">Reference proteome</keyword>
<protein>
    <recommendedName>
        <fullName evidence="3">Reverse transcriptase domain-containing protein</fullName>
    </recommendedName>
</protein>
<dbReference type="EMBL" id="CAJOBZ010000025">
    <property type="protein sequence ID" value="CAF4875731.1"/>
    <property type="molecule type" value="Genomic_DNA"/>
</dbReference>
<dbReference type="PANTHER" id="PTHR36688">
    <property type="entry name" value="ENDO/EXONUCLEASE/PHOSPHATASE DOMAIN-CONTAINING PROTEIN"/>
    <property type="match status" value="1"/>
</dbReference>
<dbReference type="OrthoDB" id="410104at2759"/>
<dbReference type="AlphaFoldDB" id="A0A821TUE9"/>
<reference evidence="1" key="1">
    <citation type="submission" date="2021-02" db="EMBL/GenBank/DDBJ databases">
        <authorList>
            <person name="Steward A R."/>
        </authorList>
    </citation>
    <scope>NUCLEOTIDE SEQUENCE</scope>
</reference>
<dbReference type="Proteomes" id="UP000663880">
    <property type="component" value="Unassembled WGS sequence"/>
</dbReference>
<dbReference type="PANTHER" id="PTHR36688:SF1">
    <property type="entry name" value="ENDONUCLEASE_EXONUCLEASE_PHOSPHATASE DOMAIN-CONTAINING PROTEIN"/>
    <property type="match status" value="1"/>
</dbReference>
<organism evidence="1 2">
    <name type="scientific">Pieris macdunnoughi</name>
    <dbReference type="NCBI Taxonomy" id="345717"/>
    <lineage>
        <taxon>Eukaryota</taxon>
        <taxon>Metazoa</taxon>
        <taxon>Ecdysozoa</taxon>
        <taxon>Arthropoda</taxon>
        <taxon>Hexapoda</taxon>
        <taxon>Insecta</taxon>
        <taxon>Pterygota</taxon>
        <taxon>Neoptera</taxon>
        <taxon>Endopterygota</taxon>
        <taxon>Lepidoptera</taxon>
        <taxon>Glossata</taxon>
        <taxon>Ditrysia</taxon>
        <taxon>Papilionoidea</taxon>
        <taxon>Pieridae</taxon>
        <taxon>Pierinae</taxon>
        <taxon>Pieris</taxon>
    </lineage>
</organism>
<evidence type="ECO:0000313" key="1">
    <source>
        <dbReference type="EMBL" id="CAF4875731.1"/>
    </source>
</evidence>
<proteinExistence type="predicted"/>
<sequence>MVRGVIQDRNNKSRKHIVHSTMNKAITSPIPQNILNDLETTLNGMKDSQTLQEKYNFLEKELININKSSAKNEVKNKLGEETLKLMKERKEMLYKRKDNKQNIANIRERRYHYNKRLSIAKVATDFYKNLYTETDRTTPEEEEKVKIPCILESEVTQAIKSQKSGKAPGDDKISNELLKQSLPAITKYVTLLFNEIIETEQIPIQWTKSTIILLHKKGDKNEINNYRPISLKSNIYKVFSKITLRRISKHLEENQPREQAGFPMIILPSTIFLL</sequence>
<dbReference type="InterPro" id="IPR052560">
    <property type="entry name" value="RdDP_mobile_element"/>
</dbReference>
<gene>
    <name evidence="1" type="ORF">PMACD_LOCUS9155</name>
</gene>